<dbReference type="InterPro" id="IPR021373">
    <property type="entry name" value="DUF2993"/>
</dbReference>
<sequence>MCSRCSTATSTTSSLRITGSGCSKLRMEPYNNSLNIRLNEGPGARGCMKRIPVITIAIPIIIVLGILVAIIVPSLANTIIQSAVIDTLKHKYDLNECAYIRVDSTTLMLLSGKVKQVYVECSKGEFNGLKAKSLTIFVRDIKFDLKAPVLQKKVAVTKIGKANARIVFGEDDINHYISSAYPDLSGWKIRLKPDRITARVDIEMIGGLEVIFKPRVKGDYLVIEPIDAKFTKLSKWGAVDARNWVREIPLNIPANNLPFGMKITKILVQDNQMVVTAEN</sequence>
<gene>
    <name evidence="2" type="ORF">COY37_11045</name>
</gene>
<keyword evidence="1" id="KW-0812">Transmembrane</keyword>
<reference evidence="3" key="1">
    <citation type="submission" date="2017-09" db="EMBL/GenBank/DDBJ databases">
        <title>Depth-based differentiation of microbial function through sediment-hosted aquifers and enrichment of novel symbionts in the deep terrestrial subsurface.</title>
        <authorList>
            <person name="Probst A.J."/>
            <person name="Ladd B."/>
            <person name="Jarett J.K."/>
            <person name="Geller-Mcgrath D.E."/>
            <person name="Sieber C.M.K."/>
            <person name="Emerson J.B."/>
            <person name="Anantharaman K."/>
            <person name="Thomas B.C."/>
            <person name="Malmstrom R."/>
            <person name="Stieglmeier M."/>
            <person name="Klingl A."/>
            <person name="Woyke T."/>
            <person name="Ryan C.M."/>
            <person name="Banfield J.F."/>
        </authorList>
    </citation>
    <scope>NUCLEOTIDE SEQUENCE [LARGE SCALE GENOMIC DNA]</scope>
</reference>
<proteinExistence type="predicted"/>
<evidence type="ECO:0000313" key="2">
    <source>
        <dbReference type="EMBL" id="PIZ35049.1"/>
    </source>
</evidence>
<feature type="transmembrane region" description="Helical" evidence="1">
    <location>
        <begin position="53"/>
        <end position="76"/>
    </location>
</feature>
<comment type="caution">
    <text evidence="2">The sequence shown here is derived from an EMBL/GenBank/DDBJ whole genome shotgun (WGS) entry which is preliminary data.</text>
</comment>
<keyword evidence="1" id="KW-0472">Membrane</keyword>
<evidence type="ECO:0008006" key="4">
    <source>
        <dbReference type="Google" id="ProtNLM"/>
    </source>
</evidence>
<evidence type="ECO:0000256" key="1">
    <source>
        <dbReference type="SAM" id="Phobius"/>
    </source>
</evidence>
<dbReference type="Pfam" id="PF11209">
    <property type="entry name" value="LmeA"/>
    <property type="match status" value="1"/>
</dbReference>
<accession>A0A2M7T567</accession>
<protein>
    <recommendedName>
        <fullName evidence="4">DUF2993 domain-containing protein</fullName>
    </recommendedName>
</protein>
<name>A0A2M7T567_9ACTN</name>
<organism evidence="2 3">
    <name type="scientific">Candidatus Aquicultor secundus</name>
    <dbReference type="NCBI Taxonomy" id="1973895"/>
    <lineage>
        <taxon>Bacteria</taxon>
        <taxon>Bacillati</taxon>
        <taxon>Actinomycetota</taxon>
        <taxon>Candidatus Aquicultoria</taxon>
        <taxon>Candidatus Aquicultorales</taxon>
        <taxon>Candidatus Aquicultoraceae</taxon>
        <taxon>Candidatus Aquicultor</taxon>
    </lineage>
</organism>
<keyword evidence="1" id="KW-1133">Transmembrane helix</keyword>
<evidence type="ECO:0000313" key="3">
    <source>
        <dbReference type="Proteomes" id="UP000230956"/>
    </source>
</evidence>
<dbReference type="AlphaFoldDB" id="A0A2M7T567"/>
<dbReference type="EMBL" id="PFNG01000256">
    <property type="protein sequence ID" value="PIZ35049.1"/>
    <property type="molecule type" value="Genomic_DNA"/>
</dbReference>
<dbReference type="Proteomes" id="UP000230956">
    <property type="component" value="Unassembled WGS sequence"/>
</dbReference>